<proteinExistence type="predicted"/>
<accession>A0A2L0EV29</accession>
<organism evidence="1 2">
    <name type="scientific">Sorangium cellulosum</name>
    <name type="common">Polyangium cellulosum</name>
    <dbReference type="NCBI Taxonomy" id="56"/>
    <lineage>
        <taxon>Bacteria</taxon>
        <taxon>Pseudomonadati</taxon>
        <taxon>Myxococcota</taxon>
        <taxon>Polyangia</taxon>
        <taxon>Polyangiales</taxon>
        <taxon>Polyangiaceae</taxon>
        <taxon>Sorangium</taxon>
    </lineage>
</organism>
<evidence type="ECO:0000313" key="2">
    <source>
        <dbReference type="Proteomes" id="UP000238348"/>
    </source>
</evidence>
<dbReference type="AlphaFoldDB" id="A0A2L0EV29"/>
<dbReference type="Proteomes" id="UP000238348">
    <property type="component" value="Chromosome"/>
</dbReference>
<gene>
    <name evidence="1" type="ORF">SOCE26_046030</name>
</gene>
<sequence length="33" mass="3231">MTGAGARRPAHLGAAPARQGAALTCAIARRSVA</sequence>
<name>A0A2L0EV29_SORCE</name>
<evidence type="ECO:0000313" key="1">
    <source>
        <dbReference type="EMBL" id="AUX43160.1"/>
    </source>
</evidence>
<reference evidence="1 2" key="1">
    <citation type="submission" date="2015-09" db="EMBL/GenBank/DDBJ databases">
        <title>Sorangium comparison.</title>
        <authorList>
            <person name="Zaburannyi N."/>
            <person name="Bunk B."/>
            <person name="Overmann J."/>
            <person name="Mueller R."/>
        </authorList>
    </citation>
    <scope>NUCLEOTIDE SEQUENCE [LARGE SCALE GENOMIC DNA]</scope>
    <source>
        <strain evidence="1 2">So ce26</strain>
    </source>
</reference>
<protein>
    <submittedName>
        <fullName evidence="1">Uncharacterized protein</fullName>
    </submittedName>
</protein>
<dbReference type="EMBL" id="CP012673">
    <property type="protein sequence ID" value="AUX43160.1"/>
    <property type="molecule type" value="Genomic_DNA"/>
</dbReference>